<comment type="cofactor">
    <cofactor evidence="8">
        <name>a divalent metal cation</name>
        <dbReference type="ChEBI" id="CHEBI:60240"/>
    </cofactor>
</comment>
<proteinExistence type="inferred from homology"/>
<dbReference type="GO" id="GO:0003951">
    <property type="term" value="F:NAD+ kinase activity"/>
    <property type="evidence" value="ECO:0007669"/>
    <property type="project" value="UniProtKB-UniRule"/>
</dbReference>
<comment type="function">
    <text evidence="8">Involved in the regulation of the intracellular balance of NAD and NADP, and is a key enzyme in the biosynthesis of NADP. Catalyzes specifically the phosphorylation on 2'-hydroxyl of the adenosine moiety of NAD to yield NADP.</text>
</comment>
<dbReference type="Gene3D" id="2.60.200.30">
    <property type="entry name" value="Probable inorganic polyphosphate/atp-NAD kinase, domain 2"/>
    <property type="match status" value="1"/>
</dbReference>
<feature type="binding site" evidence="8">
    <location>
        <begin position="147"/>
        <end position="148"/>
    </location>
    <ligand>
        <name>NAD(+)</name>
        <dbReference type="ChEBI" id="CHEBI:57540"/>
    </ligand>
</feature>
<keyword evidence="6 8" id="KW-0520">NAD</keyword>
<dbReference type="RefSeq" id="WP_110018982.1">
    <property type="nucleotide sequence ID" value="NZ_QGTJ01000007.1"/>
</dbReference>
<dbReference type="InterPro" id="IPR002504">
    <property type="entry name" value="NADK"/>
</dbReference>
<dbReference type="Pfam" id="PF01513">
    <property type="entry name" value="NAD_kinase"/>
    <property type="match status" value="1"/>
</dbReference>
<keyword evidence="1 8" id="KW-0808">Transferase</keyword>
<evidence type="ECO:0000256" key="5">
    <source>
        <dbReference type="ARBA" id="ARBA00022857"/>
    </source>
</evidence>
<feature type="binding site" evidence="8">
    <location>
        <begin position="188"/>
        <end position="193"/>
    </location>
    <ligand>
        <name>NAD(+)</name>
        <dbReference type="ChEBI" id="CHEBI:57540"/>
    </ligand>
</feature>
<dbReference type="EMBL" id="QGTJ01000007">
    <property type="protein sequence ID" value="PWV60492.1"/>
    <property type="molecule type" value="Genomic_DNA"/>
</dbReference>
<feature type="binding site" evidence="8">
    <location>
        <position position="177"/>
    </location>
    <ligand>
        <name>NAD(+)</name>
        <dbReference type="ChEBI" id="CHEBI:57540"/>
    </ligand>
</feature>
<gene>
    <name evidence="8" type="primary">nadK</name>
    <name evidence="9" type="ORF">C7443_10766</name>
</gene>
<name>A0A317MTV5_9GAMM</name>
<dbReference type="PANTHER" id="PTHR20275">
    <property type="entry name" value="NAD KINASE"/>
    <property type="match status" value="1"/>
</dbReference>
<evidence type="ECO:0000256" key="7">
    <source>
        <dbReference type="ARBA" id="ARBA00047925"/>
    </source>
</evidence>
<organism evidence="9 10">
    <name type="scientific">Plasticicumulans acidivorans</name>
    <dbReference type="NCBI Taxonomy" id="886464"/>
    <lineage>
        <taxon>Bacteria</taxon>
        <taxon>Pseudomonadati</taxon>
        <taxon>Pseudomonadota</taxon>
        <taxon>Gammaproteobacteria</taxon>
        <taxon>Candidatus Competibacteraceae</taxon>
        <taxon>Plasticicumulans</taxon>
    </lineage>
</organism>
<accession>A0A317MTV5</accession>
<feature type="active site" description="Proton acceptor" evidence="8">
    <location>
        <position position="73"/>
    </location>
</feature>
<feature type="binding site" evidence="8">
    <location>
        <position position="175"/>
    </location>
    <ligand>
        <name>NAD(+)</name>
        <dbReference type="ChEBI" id="CHEBI:57540"/>
    </ligand>
</feature>
<comment type="caution">
    <text evidence="8">Lacks conserved residue(s) required for the propagation of feature annotation.</text>
</comment>
<keyword evidence="4 8" id="KW-0067">ATP-binding</keyword>
<comment type="similarity">
    <text evidence="8">Belongs to the NAD kinase family.</text>
</comment>
<dbReference type="NCBIfam" id="NF002306">
    <property type="entry name" value="PRK01231.1"/>
    <property type="match status" value="1"/>
</dbReference>
<dbReference type="InterPro" id="IPR016064">
    <property type="entry name" value="NAD/diacylglycerol_kinase_sf"/>
</dbReference>
<keyword evidence="3 8" id="KW-0418">Kinase</keyword>
<dbReference type="GO" id="GO:0005737">
    <property type="term" value="C:cytoplasm"/>
    <property type="evidence" value="ECO:0007669"/>
    <property type="project" value="UniProtKB-SubCell"/>
</dbReference>
<feature type="binding site" evidence="8">
    <location>
        <position position="248"/>
    </location>
    <ligand>
        <name>NAD(+)</name>
        <dbReference type="ChEBI" id="CHEBI:57540"/>
    </ligand>
</feature>
<dbReference type="FunFam" id="2.60.200.30:FF:000009">
    <property type="entry name" value="Poly(P)/ATP NAD kinase"/>
    <property type="match status" value="1"/>
</dbReference>
<dbReference type="SUPFAM" id="SSF111331">
    <property type="entry name" value="NAD kinase/diacylglycerol kinase-like"/>
    <property type="match status" value="1"/>
</dbReference>
<dbReference type="GO" id="GO:0006741">
    <property type="term" value="P:NADP+ biosynthetic process"/>
    <property type="evidence" value="ECO:0007669"/>
    <property type="project" value="UniProtKB-UniRule"/>
</dbReference>
<evidence type="ECO:0000256" key="3">
    <source>
        <dbReference type="ARBA" id="ARBA00022777"/>
    </source>
</evidence>
<dbReference type="InterPro" id="IPR017438">
    <property type="entry name" value="ATP-NAD_kinase_N"/>
</dbReference>
<evidence type="ECO:0000313" key="10">
    <source>
        <dbReference type="Proteomes" id="UP000246569"/>
    </source>
</evidence>
<evidence type="ECO:0000256" key="6">
    <source>
        <dbReference type="ARBA" id="ARBA00023027"/>
    </source>
</evidence>
<dbReference type="HAMAP" id="MF_00361">
    <property type="entry name" value="NAD_kinase"/>
    <property type="match status" value="1"/>
</dbReference>
<evidence type="ECO:0000256" key="2">
    <source>
        <dbReference type="ARBA" id="ARBA00022741"/>
    </source>
</evidence>
<dbReference type="PANTHER" id="PTHR20275:SF0">
    <property type="entry name" value="NAD KINASE"/>
    <property type="match status" value="1"/>
</dbReference>
<dbReference type="AlphaFoldDB" id="A0A317MTV5"/>
<dbReference type="Proteomes" id="UP000246569">
    <property type="component" value="Unassembled WGS sequence"/>
</dbReference>
<dbReference type="GO" id="GO:0051287">
    <property type="term" value="F:NAD binding"/>
    <property type="evidence" value="ECO:0007669"/>
    <property type="project" value="UniProtKB-ARBA"/>
</dbReference>
<dbReference type="Gene3D" id="3.40.50.10330">
    <property type="entry name" value="Probable inorganic polyphosphate/atp-NAD kinase, domain 1"/>
    <property type="match status" value="1"/>
</dbReference>
<comment type="catalytic activity">
    <reaction evidence="7 8">
        <text>NAD(+) + ATP = ADP + NADP(+) + H(+)</text>
        <dbReference type="Rhea" id="RHEA:18629"/>
        <dbReference type="ChEBI" id="CHEBI:15378"/>
        <dbReference type="ChEBI" id="CHEBI:30616"/>
        <dbReference type="ChEBI" id="CHEBI:57540"/>
        <dbReference type="ChEBI" id="CHEBI:58349"/>
        <dbReference type="ChEBI" id="CHEBI:456216"/>
        <dbReference type="EC" id="2.7.1.23"/>
    </reaction>
</comment>
<evidence type="ECO:0000313" key="9">
    <source>
        <dbReference type="EMBL" id="PWV60492.1"/>
    </source>
</evidence>
<comment type="caution">
    <text evidence="9">The sequence shown here is derived from an EMBL/GenBank/DDBJ whole genome shotgun (WGS) entry which is preliminary data.</text>
</comment>
<keyword evidence="5 8" id="KW-0521">NADP</keyword>
<feature type="binding site" evidence="8">
    <location>
        <begin position="73"/>
        <end position="74"/>
    </location>
    <ligand>
        <name>NAD(+)</name>
        <dbReference type="ChEBI" id="CHEBI:57540"/>
    </ligand>
</feature>
<evidence type="ECO:0000256" key="1">
    <source>
        <dbReference type="ARBA" id="ARBA00022679"/>
    </source>
</evidence>
<comment type="subcellular location">
    <subcellularLocation>
        <location evidence="8">Cytoplasm</location>
    </subcellularLocation>
</comment>
<keyword evidence="2 8" id="KW-0547">Nucleotide-binding</keyword>
<dbReference type="GO" id="GO:0046872">
    <property type="term" value="F:metal ion binding"/>
    <property type="evidence" value="ECO:0007669"/>
    <property type="project" value="UniProtKB-UniRule"/>
</dbReference>
<dbReference type="InterPro" id="IPR017437">
    <property type="entry name" value="ATP-NAD_kinase_PpnK-typ_C"/>
</dbReference>
<keyword evidence="8" id="KW-0963">Cytoplasm</keyword>
<dbReference type="GO" id="GO:0019674">
    <property type="term" value="P:NAD+ metabolic process"/>
    <property type="evidence" value="ECO:0007669"/>
    <property type="project" value="InterPro"/>
</dbReference>
<dbReference type="OrthoDB" id="9774737at2"/>
<evidence type="ECO:0000256" key="8">
    <source>
        <dbReference type="HAMAP-Rule" id="MF_00361"/>
    </source>
</evidence>
<feature type="binding site" evidence="8">
    <location>
        <position position="158"/>
    </location>
    <ligand>
        <name>NAD(+)</name>
        <dbReference type="ChEBI" id="CHEBI:57540"/>
    </ligand>
</feature>
<keyword evidence="10" id="KW-1185">Reference proteome</keyword>
<dbReference type="GO" id="GO:0005524">
    <property type="term" value="F:ATP binding"/>
    <property type="evidence" value="ECO:0007669"/>
    <property type="project" value="UniProtKB-KW"/>
</dbReference>
<reference evidence="9 10" key="1">
    <citation type="submission" date="2018-05" db="EMBL/GenBank/DDBJ databases">
        <title>Genomic Encyclopedia of Type Strains, Phase IV (KMG-IV): sequencing the most valuable type-strain genomes for metagenomic binning, comparative biology and taxonomic classification.</title>
        <authorList>
            <person name="Goeker M."/>
        </authorList>
    </citation>
    <scope>NUCLEOTIDE SEQUENCE [LARGE SCALE GENOMIC DNA]</scope>
    <source>
        <strain evidence="9 10">DSM 23606</strain>
    </source>
</reference>
<dbReference type="Pfam" id="PF20143">
    <property type="entry name" value="NAD_kinase_C"/>
    <property type="match status" value="1"/>
</dbReference>
<protein>
    <recommendedName>
        <fullName evidence="8">NAD kinase</fullName>
        <ecNumber evidence="8">2.7.1.23</ecNumber>
    </recommendedName>
    <alternativeName>
        <fullName evidence="8">ATP-dependent NAD kinase</fullName>
    </alternativeName>
</protein>
<evidence type="ECO:0000256" key="4">
    <source>
        <dbReference type="ARBA" id="ARBA00022840"/>
    </source>
</evidence>
<dbReference type="EC" id="2.7.1.23" evidence="8"/>
<sequence length="299" mass="32691">MPYLFETIGLIGKYGDPGVADTLAQIADFLRQAGRQVLLDEDTAQLTAAQGVDVATRREIGRRAELAIVVGGDGTLLNAARSLVDFQVPIVGVNLGRLGFLTDVSPAEIPAGLDAILQGRYHEENRALLHAQVRRGEQVISEADALNDVVVHKRDVARMVELDTFLDGQLLNAYRADGLIIATPTGSTAYALSGGGPILHPTLEAFVVVPICPHTLTHRPIVIGADSDIEIVVRGRNTTQTQITCDGQISLPIEPGDRIVIRRKRRQLRLLHPLNHDYYELLRAKLRWGVNPEGTEFNR</sequence>